<name>A0A0E9NTR4_SAICN</name>
<comment type="caution">
    <text evidence="1">The sequence shown here is derived from an EMBL/GenBank/DDBJ whole genome shotgun (WGS) entry which is preliminary data.</text>
</comment>
<keyword evidence="2" id="KW-1185">Reference proteome</keyword>
<evidence type="ECO:0000313" key="1">
    <source>
        <dbReference type="EMBL" id="GAO52805.1"/>
    </source>
</evidence>
<reference evidence="1 2" key="3">
    <citation type="journal article" date="2015" name="Genome Announc.">
        <title>Draft Genome Sequence of the Archiascomycetous Yeast Saitoella complicata.</title>
        <authorList>
            <person name="Yamauchi K."/>
            <person name="Kondo S."/>
            <person name="Hamamoto M."/>
            <person name="Takahashi Y."/>
            <person name="Ogura Y."/>
            <person name="Hayashi T."/>
            <person name="Nishida H."/>
        </authorList>
    </citation>
    <scope>NUCLEOTIDE SEQUENCE [LARGE SCALE GENOMIC DNA]</scope>
    <source>
        <strain evidence="1 2">NRRL Y-17804</strain>
    </source>
</reference>
<dbReference type="AlphaFoldDB" id="A0A0E9NTR4"/>
<accession>A0A0E9NTR4</accession>
<protein>
    <submittedName>
        <fullName evidence="1">Uncharacterized protein</fullName>
    </submittedName>
</protein>
<dbReference type="Proteomes" id="UP000033140">
    <property type="component" value="Unassembled WGS sequence"/>
</dbReference>
<sequence length="387" mass="43552">MRVKNFAHSSTSIRTVRAPGYVLLQHQHSLTTILNHFGEAFFLKKRLYPFSSCLLYRFYLFAMRLYKPRTPTAVSRKDLRRQLIDKKHENYIRFQAPFCYVDSSDDVFAALISLYDSWFLREAPFRRVGNGDEAFVAGSKTRETAHSFGLHHQTPAHMLLKNVTARTGYKLCAPASLHLCSAGIHAIASPVESYTALVVESADGISFTDHTSSKHASSTHIAEPSFPLSTVSDLISFCDESVPKRKTLPTSIDTCHDLIQSDHSSPTTVSTTPLKDIFATSALFWAGKKLSLRKLLVNGSHEREIKEVKSNSNARVLRKITTSLTYQTSSISIDLRAEREMKIAREGSTGTYLQNRKRKQPVCWSAKNVKRNESIDVTLSIISYTIL</sequence>
<dbReference type="EMBL" id="BACD03000089">
    <property type="protein sequence ID" value="GAO52805.1"/>
    <property type="molecule type" value="Genomic_DNA"/>
</dbReference>
<proteinExistence type="predicted"/>
<evidence type="ECO:0000313" key="2">
    <source>
        <dbReference type="Proteomes" id="UP000033140"/>
    </source>
</evidence>
<reference evidence="1 2" key="2">
    <citation type="journal article" date="2014" name="J. Gen. Appl. Microbiol.">
        <title>The early diverging ascomycetous budding yeast Saitoella complicata has three histone deacetylases belonging to the Clr6, Hos2, and Rpd3 lineages.</title>
        <authorList>
            <person name="Nishida H."/>
            <person name="Matsumoto T."/>
            <person name="Kondo S."/>
            <person name="Hamamoto M."/>
            <person name="Yoshikawa H."/>
        </authorList>
    </citation>
    <scope>NUCLEOTIDE SEQUENCE [LARGE SCALE GENOMIC DNA]</scope>
    <source>
        <strain evidence="1 2">NRRL Y-17804</strain>
    </source>
</reference>
<gene>
    <name evidence="1" type="ORF">G7K_6872-t1</name>
</gene>
<organism evidence="1 2">
    <name type="scientific">Saitoella complicata (strain BCRC 22490 / CBS 7301 / JCM 7358 / NBRC 10748 / NRRL Y-17804)</name>
    <dbReference type="NCBI Taxonomy" id="698492"/>
    <lineage>
        <taxon>Eukaryota</taxon>
        <taxon>Fungi</taxon>
        <taxon>Dikarya</taxon>
        <taxon>Ascomycota</taxon>
        <taxon>Taphrinomycotina</taxon>
        <taxon>Taphrinomycotina incertae sedis</taxon>
        <taxon>Saitoella</taxon>
    </lineage>
</organism>
<reference evidence="1 2" key="1">
    <citation type="journal article" date="2011" name="J. Gen. Appl. Microbiol.">
        <title>Draft genome sequencing of the enigmatic yeast Saitoella complicata.</title>
        <authorList>
            <person name="Nishida H."/>
            <person name="Hamamoto M."/>
            <person name="Sugiyama J."/>
        </authorList>
    </citation>
    <scope>NUCLEOTIDE SEQUENCE [LARGE SCALE GENOMIC DNA]</scope>
    <source>
        <strain evidence="1 2">NRRL Y-17804</strain>
    </source>
</reference>